<dbReference type="EMBL" id="CWKH01000002">
    <property type="protein sequence ID" value="CRZ16297.1"/>
    <property type="molecule type" value="Genomic_DNA"/>
</dbReference>
<dbReference type="PROSITE" id="PS51257">
    <property type="entry name" value="PROKAR_LIPOPROTEIN"/>
    <property type="match status" value="1"/>
</dbReference>
<name>A0A0H5RS48_9MYCO</name>
<protein>
    <submittedName>
        <fullName evidence="2">Putative transmembrane protein</fullName>
    </submittedName>
</protein>
<keyword evidence="1" id="KW-0472">Membrane</keyword>
<dbReference type="STRING" id="146018.BN2156_03164"/>
<organism evidence="2 3">
    <name type="scientific">Mycolicibacterium neworleansense</name>
    <dbReference type="NCBI Taxonomy" id="146018"/>
    <lineage>
        <taxon>Bacteria</taxon>
        <taxon>Bacillati</taxon>
        <taxon>Actinomycetota</taxon>
        <taxon>Actinomycetes</taxon>
        <taxon>Mycobacteriales</taxon>
        <taxon>Mycobacteriaceae</taxon>
        <taxon>Mycolicibacterium</taxon>
    </lineage>
</organism>
<keyword evidence="1" id="KW-1133">Transmembrane helix</keyword>
<dbReference type="RefSeq" id="WP_090516000.1">
    <property type="nucleotide sequence ID" value="NZ_CWKH01000002.1"/>
</dbReference>
<feature type="transmembrane region" description="Helical" evidence="1">
    <location>
        <begin position="7"/>
        <end position="26"/>
    </location>
</feature>
<sequence length="75" mass="7696" precursor="true">MKRRAVLEFVVAAVAAVGCVLSWIAARTTVEVAPVLDGEPATTAVIYSAPLLVLALALAGLAGVLTVLGIARLRR</sequence>
<dbReference type="AlphaFoldDB" id="A0A0H5RS48"/>
<evidence type="ECO:0000256" key="1">
    <source>
        <dbReference type="SAM" id="Phobius"/>
    </source>
</evidence>
<gene>
    <name evidence="2" type="ORF">BN2156_03164</name>
</gene>
<keyword evidence="3" id="KW-1185">Reference proteome</keyword>
<dbReference type="OrthoDB" id="4764834at2"/>
<keyword evidence="1 2" id="KW-0812">Transmembrane</keyword>
<evidence type="ECO:0000313" key="3">
    <source>
        <dbReference type="Proteomes" id="UP000199147"/>
    </source>
</evidence>
<evidence type="ECO:0000313" key="2">
    <source>
        <dbReference type="EMBL" id="CRZ16297.1"/>
    </source>
</evidence>
<proteinExistence type="predicted"/>
<reference evidence="3" key="1">
    <citation type="submission" date="2015-07" db="EMBL/GenBank/DDBJ databases">
        <authorList>
            <person name="Urmite Genomes"/>
        </authorList>
    </citation>
    <scope>NUCLEOTIDE SEQUENCE [LARGE SCALE GENOMIC DNA]</scope>
    <source>
        <strain evidence="3">type strain: ATCC 49404</strain>
    </source>
</reference>
<dbReference type="Proteomes" id="UP000199147">
    <property type="component" value="Unassembled WGS sequence"/>
</dbReference>
<accession>A0A0H5RS48</accession>
<feature type="transmembrane region" description="Helical" evidence="1">
    <location>
        <begin position="46"/>
        <end position="71"/>
    </location>
</feature>